<evidence type="ECO:0000313" key="1">
    <source>
        <dbReference type="EMBL" id="TEB13148.1"/>
    </source>
</evidence>
<comment type="caution">
    <text evidence="1">The sequence shown here is derived from an EMBL/GenBank/DDBJ whole genome shotgun (WGS) entry which is preliminary data.</text>
</comment>
<dbReference type="EMBL" id="QFFZ01000003">
    <property type="protein sequence ID" value="TEB13148.1"/>
    <property type="molecule type" value="Genomic_DNA"/>
</dbReference>
<reference evidence="1 2" key="1">
    <citation type="journal article" date="2018" name="Environ. Microbiol.">
        <title>Novel energy conservation strategies and behaviour of Pelotomaculum schinkii driving syntrophic propionate catabolism.</title>
        <authorList>
            <person name="Hidalgo-Ahumada C.A.P."/>
            <person name="Nobu M.K."/>
            <person name="Narihiro T."/>
            <person name="Tamaki H."/>
            <person name="Liu W.T."/>
            <person name="Kamagata Y."/>
            <person name="Stams A.J.M."/>
            <person name="Imachi H."/>
            <person name="Sousa D.Z."/>
        </authorList>
    </citation>
    <scope>NUCLEOTIDE SEQUENCE [LARGE SCALE GENOMIC DNA]</scope>
    <source>
        <strain evidence="1 2">MGP</strain>
    </source>
</reference>
<evidence type="ECO:0000313" key="2">
    <source>
        <dbReference type="Proteomes" id="UP000297597"/>
    </source>
</evidence>
<organism evidence="1 2">
    <name type="scientific">Pelotomaculum propionicicum</name>
    <dbReference type="NCBI Taxonomy" id="258475"/>
    <lineage>
        <taxon>Bacteria</taxon>
        <taxon>Bacillati</taxon>
        <taxon>Bacillota</taxon>
        <taxon>Clostridia</taxon>
        <taxon>Eubacteriales</taxon>
        <taxon>Desulfotomaculaceae</taxon>
        <taxon>Pelotomaculum</taxon>
    </lineage>
</organism>
<protein>
    <submittedName>
        <fullName evidence="1">Uncharacterized protein</fullName>
    </submittedName>
</protein>
<accession>A0A4Y7RVV7</accession>
<sequence length="85" mass="9556">MPLVIGPVRVAMQTGAKFNFGSAFIVVNKNNLHNEAEVNSFNQGSKNFQNSFSNAPDLEFRKVRTDIINNSNFNNFLRKAGYKTD</sequence>
<name>A0A4Y7RVV7_9FIRM</name>
<proteinExistence type="predicted"/>
<keyword evidence="2" id="KW-1185">Reference proteome</keyword>
<dbReference type="Proteomes" id="UP000297597">
    <property type="component" value="Unassembled WGS sequence"/>
</dbReference>
<gene>
    <name evidence="1" type="ORF">Pmgp_00444</name>
</gene>
<dbReference type="AlphaFoldDB" id="A0A4Y7RVV7"/>